<feature type="compositionally biased region" description="Basic and acidic residues" evidence="1">
    <location>
        <begin position="512"/>
        <end position="522"/>
    </location>
</feature>
<feature type="compositionally biased region" description="Low complexity" evidence="1">
    <location>
        <begin position="477"/>
        <end position="490"/>
    </location>
</feature>
<feature type="compositionally biased region" description="Acidic residues" evidence="1">
    <location>
        <begin position="276"/>
        <end position="295"/>
    </location>
</feature>
<dbReference type="Proteomes" id="UP000298030">
    <property type="component" value="Unassembled WGS sequence"/>
</dbReference>
<feature type="compositionally biased region" description="Polar residues" evidence="1">
    <location>
        <begin position="871"/>
        <end position="880"/>
    </location>
</feature>
<feature type="compositionally biased region" description="Low complexity" evidence="1">
    <location>
        <begin position="45"/>
        <end position="59"/>
    </location>
</feature>
<feature type="region of interest" description="Disordered" evidence="1">
    <location>
        <begin position="197"/>
        <end position="256"/>
    </location>
</feature>
<feature type="region of interest" description="Disordered" evidence="1">
    <location>
        <begin position="1"/>
        <end position="142"/>
    </location>
</feature>
<name>A0A4Y7U0D4_COPMI</name>
<feature type="compositionally biased region" description="Pro residues" evidence="1">
    <location>
        <begin position="827"/>
        <end position="837"/>
    </location>
</feature>
<dbReference type="OrthoDB" id="2420608at2759"/>
<evidence type="ECO:0000256" key="1">
    <source>
        <dbReference type="SAM" id="MobiDB-lite"/>
    </source>
</evidence>
<feature type="region of interest" description="Disordered" evidence="1">
    <location>
        <begin position="827"/>
        <end position="1118"/>
    </location>
</feature>
<dbReference type="GO" id="GO:0005634">
    <property type="term" value="C:nucleus"/>
    <property type="evidence" value="ECO:0007669"/>
    <property type="project" value="InterPro"/>
</dbReference>
<dbReference type="EMBL" id="QPFP01000001">
    <property type="protein sequence ID" value="TEB39724.1"/>
    <property type="molecule type" value="Genomic_DNA"/>
</dbReference>
<accession>A0A4Y7U0D4</accession>
<feature type="compositionally biased region" description="Pro residues" evidence="1">
    <location>
        <begin position="761"/>
        <end position="776"/>
    </location>
</feature>
<feature type="compositionally biased region" description="Acidic residues" evidence="1">
    <location>
        <begin position="312"/>
        <end position="322"/>
    </location>
</feature>
<feature type="compositionally biased region" description="Basic and acidic residues" evidence="1">
    <location>
        <begin position="686"/>
        <end position="695"/>
    </location>
</feature>
<comment type="caution">
    <text evidence="2">The sequence shown here is derived from an EMBL/GenBank/DDBJ whole genome shotgun (WGS) entry which is preliminary data.</text>
</comment>
<feature type="compositionally biased region" description="Basic and acidic residues" evidence="1">
    <location>
        <begin position="642"/>
        <end position="653"/>
    </location>
</feature>
<feature type="compositionally biased region" description="Basic and acidic residues" evidence="1">
    <location>
        <begin position="950"/>
        <end position="961"/>
    </location>
</feature>
<dbReference type="STRING" id="71717.A0A4Y7U0D4"/>
<feature type="compositionally biased region" description="Basic and acidic residues" evidence="1">
    <location>
        <begin position="730"/>
        <end position="752"/>
    </location>
</feature>
<feature type="compositionally biased region" description="Low complexity" evidence="1">
    <location>
        <begin position="719"/>
        <end position="728"/>
    </location>
</feature>
<feature type="compositionally biased region" description="Low complexity" evidence="1">
    <location>
        <begin position="96"/>
        <end position="124"/>
    </location>
</feature>
<dbReference type="GO" id="GO:0042393">
    <property type="term" value="F:histone binding"/>
    <property type="evidence" value="ECO:0007669"/>
    <property type="project" value="InterPro"/>
</dbReference>
<feature type="compositionally biased region" description="Pro residues" evidence="1">
    <location>
        <begin position="8"/>
        <end position="22"/>
    </location>
</feature>
<feature type="region of interest" description="Disordered" evidence="1">
    <location>
        <begin position="268"/>
        <end position="343"/>
    </location>
</feature>
<feature type="compositionally biased region" description="Acidic residues" evidence="1">
    <location>
        <begin position="1065"/>
        <end position="1075"/>
    </location>
</feature>
<feature type="compositionally biased region" description="Basic residues" evidence="1">
    <location>
        <begin position="698"/>
        <end position="718"/>
    </location>
</feature>
<feature type="compositionally biased region" description="Basic and acidic residues" evidence="1">
    <location>
        <begin position="567"/>
        <end position="582"/>
    </location>
</feature>
<gene>
    <name evidence="2" type="ORF">FA13DRAFT_1723933</name>
</gene>
<reference evidence="2 3" key="1">
    <citation type="journal article" date="2019" name="Nat. Ecol. Evol.">
        <title>Megaphylogeny resolves global patterns of mushroom evolution.</title>
        <authorList>
            <person name="Varga T."/>
            <person name="Krizsan K."/>
            <person name="Foldi C."/>
            <person name="Dima B."/>
            <person name="Sanchez-Garcia M."/>
            <person name="Sanchez-Ramirez S."/>
            <person name="Szollosi G.J."/>
            <person name="Szarkandi J.G."/>
            <person name="Papp V."/>
            <person name="Albert L."/>
            <person name="Andreopoulos W."/>
            <person name="Angelini C."/>
            <person name="Antonin V."/>
            <person name="Barry K.W."/>
            <person name="Bougher N.L."/>
            <person name="Buchanan P."/>
            <person name="Buyck B."/>
            <person name="Bense V."/>
            <person name="Catcheside P."/>
            <person name="Chovatia M."/>
            <person name="Cooper J."/>
            <person name="Damon W."/>
            <person name="Desjardin D."/>
            <person name="Finy P."/>
            <person name="Geml J."/>
            <person name="Haridas S."/>
            <person name="Hughes K."/>
            <person name="Justo A."/>
            <person name="Karasinski D."/>
            <person name="Kautmanova I."/>
            <person name="Kiss B."/>
            <person name="Kocsube S."/>
            <person name="Kotiranta H."/>
            <person name="LaButti K.M."/>
            <person name="Lechner B.E."/>
            <person name="Liimatainen K."/>
            <person name="Lipzen A."/>
            <person name="Lukacs Z."/>
            <person name="Mihaltcheva S."/>
            <person name="Morgado L.N."/>
            <person name="Niskanen T."/>
            <person name="Noordeloos M.E."/>
            <person name="Ohm R.A."/>
            <person name="Ortiz-Santana B."/>
            <person name="Ovrebo C."/>
            <person name="Racz N."/>
            <person name="Riley R."/>
            <person name="Savchenko A."/>
            <person name="Shiryaev A."/>
            <person name="Soop K."/>
            <person name="Spirin V."/>
            <person name="Szebenyi C."/>
            <person name="Tomsovsky M."/>
            <person name="Tulloss R.E."/>
            <person name="Uehling J."/>
            <person name="Grigoriev I.V."/>
            <person name="Vagvolgyi C."/>
            <person name="Papp T."/>
            <person name="Martin F.M."/>
            <person name="Miettinen O."/>
            <person name="Hibbett D.S."/>
            <person name="Nagy L.G."/>
        </authorList>
    </citation>
    <scope>NUCLEOTIDE SEQUENCE [LARGE SCALE GENOMIC DNA]</scope>
    <source>
        <strain evidence="2 3">FP101781</strain>
    </source>
</reference>
<feature type="compositionally biased region" description="Basic and acidic residues" evidence="1">
    <location>
        <begin position="491"/>
        <end position="503"/>
    </location>
</feature>
<feature type="compositionally biased region" description="Basic and acidic residues" evidence="1">
    <location>
        <begin position="667"/>
        <end position="676"/>
    </location>
</feature>
<evidence type="ECO:0000313" key="3">
    <source>
        <dbReference type="Proteomes" id="UP000298030"/>
    </source>
</evidence>
<feature type="compositionally biased region" description="Acidic residues" evidence="1">
    <location>
        <begin position="987"/>
        <end position="1000"/>
    </location>
</feature>
<protein>
    <submittedName>
        <fullName evidence="2">Uncharacterized protein</fullName>
    </submittedName>
</protein>
<feature type="compositionally biased region" description="Low complexity" evidence="1">
    <location>
        <begin position="391"/>
        <end position="404"/>
    </location>
</feature>
<feature type="compositionally biased region" description="Low complexity" evidence="1">
    <location>
        <begin position="777"/>
        <end position="801"/>
    </location>
</feature>
<dbReference type="InterPro" id="IPR018465">
    <property type="entry name" value="Scm3/HJURP"/>
</dbReference>
<proteinExistence type="predicted"/>
<feature type="region of interest" description="Disordered" evidence="1">
    <location>
        <begin position="356"/>
        <end position="804"/>
    </location>
</feature>
<dbReference type="Pfam" id="PF10384">
    <property type="entry name" value="Scm3"/>
    <property type="match status" value="1"/>
</dbReference>
<feature type="compositionally biased region" description="Polar residues" evidence="1">
    <location>
        <begin position="60"/>
        <end position="88"/>
    </location>
</feature>
<feature type="compositionally biased region" description="Basic and acidic residues" evidence="1">
    <location>
        <begin position="1010"/>
        <end position="1041"/>
    </location>
</feature>
<organism evidence="2 3">
    <name type="scientific">Coprinellus micaceus</name>
    <name type="common">Glistening ink-cap mushroom</name>
    <name type="synonym">Coprinus micaceus</name>
    <dbReference type="NCBI Taxonomy" id="71717"/>
    <lineage>
        <taxon>Eukaryota</taxon>
        <taxon>Fungi</taxon>
        <taxon>Dikarya</taxon>
        <taxon>Basidiomycota</taxon>
        <taxon>Agaricomycotina</taxon>
        <taxon>Agaricomycetes</taxon>
        <taxon>Agaricomycetidae</taxon>
        <taxon>Agaricales</taxon>
        <taxon>Agaricineae</taxon>
        <taxon>Psathyrellaceae</taxon>
        <taxon>Coprinellus</taxon>
    </lineage>
</organism>
<dbReference type="AlphaFoldDB" id="A0A4Y7U0D4"/>
<feature type="compositionally biased region" description="Acidic residues" evidence="1">
    <location>
        <begin position="370"/>
        <end position="379"/>
    </location>
</feature>
<feature type="compositionally biased region" description="Acidic residues" evidence="1">
    <location>
        <begin position="200"/>
        <end position="239"/>
    </location>
</feature>
<evidence type="ECO:0000313" key="2">
    <source>
        <dbReference type="EMBL" id="TEB39724.1"/>
    </source>
</evidence>
<sequence>MPHRPPDKPPLVTPSASPPPSRPYSASTTSGTRPWLGQTARDQPSSRPGSYSSLGSSSSFTHTNNSRTSSSVPPRQQSRAPSRVSSTPKPGGFFKSSTPSSSSSANFRRGSSAAASSSSSLRSSVFGNRIPGGGQPELSDADIEREREASLMRLMGAWTSLEKYVKRLDEDDIVDLETGKIIKDNGVLKSARTKHFGAVDEGEEAEEDVEEDEEDAFDDQLDTLGDLDLDDEDGAGDEGLEIRVPNPLVPPMTPNDARYAEDLQTFLEKEKHIGAEPEDDPNDEDAFEELLEETDGGASSEVQSDGVFGLDNQEEDEETDYYDEVRPIVSDHPGPEDTDSEDELNCNFAEDEASMIIPVVKGEEPQTVVDLDDDSEIEIIEPPLPPKRKSSSPSKKPVAKLKPVQLFTPPHSRSSAQTPLDEDYVTPPPAPVGFDFSAPEISPEVPITTSSSLSSLPPPPLSKSPTSPKKSSSRIFPTPSKSSSPFVSQSEEPKTAKKSKEETPSVPRKFKLKAEVVIERRTPIPQPKPAKEPLPSSSLRAGSVAKSRGKIPKSKEVVDSGSEVEEFVERRSVSPSDPEKKSSKVQSLKSKPSSSSSTTPPPSKPKKKADKKDESRSKPKSSSGKAKAIPFSSRDDVEEEVVPVKKVAEESSPRKRKRNASAGPSTQRDKSPEKRTSANASKSKGRHTEGEESSKSAKAARRSVHERSPRKRRSRSRSRAQSSSSSSESEQERDRRMRSRRSPDTHPHDHHNSRAGSYIPPSFPAYPPSHSFPPPHLQSHPQIQHNAPPSASSGPQQAPYPAFDPSQMYMFTQMMAAAMASGQWGMPPPMAPGPPPQHHQYCDPSHPPSSPSVQYPQGPFTPTHPYRRSHSQGPGDTSGHNMPPMYSTPTHNHNHHMYAHGSLPQFPGYAVNPDFSRGTAPPDTPESALASSPIKKSLVERSRSRGRRVSFVDDRDRERNKSRAKVRTKGKRRDRSRSESVSGSESQSEDEDEDEDEEMVDVGSSPLKGKSREKDRRDNERRKERDRDRGRARDKEKERPKKSATASSSDAKSKERRRKRICSPEEVEEVADSEPDGMGSDSSDDTPLSDHVRGQTPGPPESPPSKEKAKEREKRRRD</sequence>
<feature type="compositionally biased region" description="Basic residues" evidence="1">
    <location>
        <begin position="962"/>
        <end position="975"/>
    </location>
</feature>
<feature type="compositionally biased region" description="Low complexity" evidence="1">
    <location>
        <begin position="584"/>
        <end position="598"/>
    </location>
</feature>
<keyword evidence="3" id="KW-1185">Reference proteome</keyword>